<evidence type="ECO:0000313" key="2">
    <source>
        <dbReference type="EMBL" id="KAA1098915.1"/>
    </source>
</evidence>
<accession>A0A5B0P8W6</accession>
<evidence type="ECO:0000313" key="3">
    <source>
        <dbReference type="Proteomes" id="UP000324748"/>
    </source>
</evidence>
<evidence type="ECO:0000313" key="1">
    <source>
        <dbReference type="EMBL" id="KAA1097070.1"/>
    </source>
</evidence>
<gene>
    <name evidence="2" type="ORF">PGT21_001148</name>
    <name evidence="1" type="ORF">PGTUg99_002421</name>
</gene>
<sequence>MSSPIHFCELTDPETLVRGNPEVEDILPFVRAQEIEKVSEVEHIVPMVRSKSGAYRFRKLRYSGRETHRTSS</sequence>
<organism evidence="1 4">
    <name type="scientific">Puccinia graminis f. sp. tritici</name>
    <dbReference type="NCBI Taxonomy" id="56615"/>
    <lineage>
        <taxon>Eukaryota</taxon>
        <taxon>Fungi</taxon>
        <taxon>Dikarya</taxon>
        <taxon>Basidiomycota</taxon>
        <taxon>Pucciniomycotina</taxon>
        <taxon>Pucciniomycetes</taxon>
        <taxon>Pucciniales</taxon>
        <taxon>Pucciniaceae</taxon>
        <taxon>Puccinia</taxon>
    </lineage>
</organism>
<proteinExistence type="predicted"/>
<keyword evidence="3" id="KW-1185">Reference proteome</keyword>
<dbReference type="AlphaFoldDB" id="A0A5B0P8W6"/>
<evidence type="ECO:0000313" key="4">
    <source>
        <dbReference type="Proteomes" id="UP000325313"/>
    </source>
</evidence>
<dbReference type="Proteomes" id="UP000325313">
    <property type="component" value="Unassembled WGS sequence"/>
</dbReference>
<comment type="caution">
    <text evidence="1">The sequence shown here is derived from an EMBL/GenBank/DDBJ whole genome shotgun (WGS) entry which is preliminary data.</text>
</comment>
<name>A0A5B0P8W6_PUCGR</name>
<dbReference type="Proteomes" id="UP000324748">
    <property type="component" value="Unassembled WGS sequence"/>
</dbReference>
<dbReference type="EMBL" id="VSWC01000055">
    <property type="protein sequence ID" value="KAA1098915.1"/>
    <property type="molecule type" value="Genomic_DNA"/>
</dbReference>
<dbReference type="EMBL" id="VDEP01000355">
    <property type="protein sequence ID" value="KAA1097070.1"/>
    <property type="molecule type" value="Genomic_DNA"/>
</dbReference>
<protein>
    <submittedName>
        <fullName evidence="1">Uncharacterized protein</fullName>
    </submittedName>
</protein>
<reference evidence="3 4" key="1">
    <citation type="submission" date="2019-05" db="EMBL/GenBank/DDBJ databases">
        <title>Emergence of the Ug99 lineage of the wheat stem rust pathogen through somatic hybridization.</title>
        <authorList>
            <person name="Li F."/>
            <person name="Upadhyaya N.M."/>
            <person name="Sperschneider J."/>
            <person name="Matny O."/>
            <person name="Nguyen-Phuc H."/>
            <person name="Mago R."/>
            <person name="Raley C."/>
            <person name="Miller M.E."/>
            <person name="Silverstein K.A.T."/>
            <person name="Henningsen E."/>
            <person name="Hirsch C.D."/>
            <person name="Visser B."/>
            <person name="Pretorius Z.A."/>
            <person name="Steffenson B.J."/>
            <person name="Schwessinger B."/>
            <person name="Dodds P.N."/>
            <person name="Figueroa M."/>
        </authorList>
    </citation>
    <scope>NUCLEOTIDE SEQUENCE [LARGE SCALE GENOMIC DNA]</scope>
    <source>
        <strain evidence="2">21-0</strain>
        <strain evidence="1 4">Ug99</strain>
    </source>
</reference>